<keyword evidence="3" id="KW-1185">Reference proteome</keyword>
<dbReference type="Proteomes" id="UP000294835">
    <property type="component" value="Unassembled WGS sequence"/>
</dbReference>
<keyword evidence="1" id="KW-0472">Membrane</keyword>
<protein>
    <submittedName>
        <fullName evidence="2">Uncharacterized protein</fullName>
    </submittedName>
</protein>
<gene>
    <name evidence="2" type="ORF">EV662_102474</name>
</gene>
<organism evidence="2 3">
    <name type="scientific">Rhodovulum marinum</name>
    <dbReference type="NCBI Taxonomy" id="320662"/>
    <lineage>
        <taxon>Bacteria</taxon>
        <taxon>Pseudomonadati</taxon>
        <taxon>Pseudomonadota</taxon>
        <taxon>Alphaproteobacteria</taxon>
        <taxon>Rhodobacterales</taxon>
        <taxon>Paracoccaceae</taxon>
        <taxon>Rhodovulum</taxon>
    </lineage>
</organism>
<evidence type="ECO:0000313" key="3">
    <source>
        <dbReference type="Proteomes" id="UP000294835"/>
    </source>
</evidence>
<proteinExistence type="predicted"/>
<feature type="transmembrane region" description="Helical" evidence="1">
    <location>
        <begin position="54"/>
        <end position="79"/>
    </location>
</feature>
<sequence length="85" mass="8644">MRIAVALYVLPLGLLSLYVLLALAVTELSACPTALRPPAPCLVLGLDVTRLPGIGGPGAALAPVVLGWLGLGGVGFWAARRVTGR</sequence>
<dbReference type="EMBL" id="SLXP01000002">
    <property type="protein sequence ID" value="TCP43276.1"/>
    <property type="molecule type" value="Genomic_DNA"/>
</dbReference>
<dbReference type="AlphaFoldDB" id="A0A4V2SRK2"/>
<accession>A0A4V2SRK2</accession>
<name>A0A4V2SRK2_9RHOB</name>
<keyword evidence="1" id="KW-1133">Transmembrane helix</keyword>
<dbReference type="RefSeq" id="WP_132461112.1">
    <property type="nucleotide sequence ID" value="NZ_SLXP01000002.1"/>
</dbReference>
<reference evidence="2 3" key="1">
    <citation type="submission" date="2019-03" db="EMBL/GenBank/DDBJ databases">
        <title>Genomic Encyclopedia of Type Strains, Phase IV (KMG-IV): sequencing the most valuable type-strain genomes for metagenomic binning, comparative biology and taxonomic classification.</title>
        <authorList>
            <person name="Goeker M."/>
        </authorList>
    </citation>
    <scope>NUCLEOTIDE SEQUENCE [LARGE SCALE GENOMIC DNA]</scope>
    <source>
        <strain evidence="2 3">DSM 18063</strain>
    </source>
</reference>
<evidence type="ECO:0000256" key="1">
    <source>
        <dbReference type="SAM" id="Phobius"/>
    </source>
</evidence>
<comment type="caution">
    <text evidence="2">The sequence shown here is derived from an EMBL/GenBank/DDBJ whole genome shotgun (WGS) entry which is preliminary data.</text>
</comment>
<keyword evidence="1" id="KW-0812">Transmembrane</keyword>
<evidence type="ECO:0000313" key="2">
    <source>
        <dbReference type="EMBL" id="TCP43276.1"/>
    </source>
</evidence>